<gene>
    <name evidence="5" type="ORF">R4Z09_20485</name>
</gene>
<evidence type="ECO:0000313" key="5">
    <source>
        <dbReference type="EMBL" id="WVX79647.1"/>
    </source>
</evidence>
<dbReference type="InterPro" id="IPR009057">
    <property type="entry name" value="Homeodomain-like_sf"/>
</dbReference>
<dbReference type="SUPFAM" id="SSF46689">
    <property type="entry name" value="Homeodomain-like"/>
    <property type="match status" value="1"/>
</dbReference>
<dbReference type="InterPro" id="IPR050624">
    <property type="entry name" value="HTH-type_Tx_Regulator"/>
</dbReference>
<proteinExistence type="predicted"/>
<dbReference type="EMBL" id="CP137640">
    <property type="protein sequence ID" value="WVX79647.1"/>
    <property type="molecule type" value="Genomic_DNA"/>
</dbReference>
<protein>
    <submittedName>
        <fullName evidence="5">TetR/AcrR family transcriptional regulator</fullName>
    </submittedName>
</protein>
<feature type="domain" description="HTH tetR-type" evidence="4">
    <location>
        <begin position="14"/>
        <end position="75"/>
    </location>
</feature>
<feature type="DNA-binding region" description="H-T-H motif" evidence="3">
    <location>
        <begin position="38"/>
        <end position="57"/>
    </location>
</feature>
<dbReference type="Proteomes" id="UP001357223">
    <property type="component" value="Chromosome"/>
</dbReference>
<dbReference type="PANTHER" id="PTHR43479">
    <property type="entry name" value="ACREF/ENVCD OPERON REPRESSOR-RELATED"/>
    <property type="match status" value="1"/>
</dbReference>
<dbReference type="Pfam" id="PF14278">
    <property type="entry name" value="TetR_C_8"/>
    <property type="match status" value="1"/>
</dbReference>
<evidence type="ECO:0000256" key="2">
    <source>
        <dbReference type="ARBA" id="ARBA00023125"/>
    </source>
</evidence>
<dbReference type="PANTHER" id="PTHR43479:SF23">
    <property type="entry name" value="HTH TETR-TYPE DOMAIN-CONTAINING PROTEIN"/>
    <property type="match status" value="1"/>
</dbReference>
<name>A0ABZ2C8X6_9BACI</name>
<dbReference type="InterPro" id="IPR001647">
    <property type="entry name" value="HTH_TetR"/>
</dbReference>
<sequence length="186" mass="21670">MSNHKKVKVDPRILRTKRMFKEALISLLTENVDKSKLTVQKIAERSELNRATFYLHYRDIEDLMEQMTDEILGELSEKINPHSVENPSKGYPPLVSFLEHIYQHGGLFHVMLENKDFRTRIFNILLEIITLKGEEKMAKGNPFLVPTEIMASSTLGIVTWWVQAEMPYSPSYLAKQIILMYSKKKE</sequence>
<dbReference type="Pfam" id="PF00440">
    <property type="entry name" value="TetR_N"/>
    <property type="match status" value="1"/>
</dbReference>
<dbReference type="RefSeq" id="WP_338448580.1">
    <property type="nucleotide sequence ID" value="NZ_CP137640.1"/>
</dbReference>
<dbReference type="Gene3D" id="1.10.357.10">
    <property type="entry name" value="Tetracycline Repressor, domain 2"/>
    <property type="match status" value="1"/>
</dbReference>
<organism evidence="5 6">
    <name type="scientific">Niallia oryzisoli</name>
    <dbReference type="NCBI Taxonomy" id="1737571"/>
    <lineage>
        <taxon>Bacteria</taxon>
        <taxon>Bacillati</taxon>
        <taxon>Bacillota</taxon>
        <taxon>Bacilli</taxon>
        <taxon>Bacillales</taxon>
        <taxon>Bacillaceae</taxon>
        <taxon>Niallia</taxon>
    </lineage>
</organism>
<evidence type="ECO:0000256" key="1">
    <source>
        <dbReference type="ARBA" id="ARBA00022491"/>
    </source>
</evidence>
<dbReference type="InterPro" id="IPR039532">
    <property type="entry name" value="TetR_C_Firmicutes"/>
</dbReference>
<dbReference type="PROSITE" id="PS50977">
    <property type="entry name" value="HTH_TETR_2"/>
    <property type="match status" value="1"/>
</dbReference>
<evidence type="ECO:0000256" key="3">
    <source>
        <dbReference type="PROSITE-ProRule" id="PRU00335"/>
    </source>
</evidence>
<reference evidence="5 6" key="1">
    <citation type="submission" date="2023-10" db="EMBL/GenBank/DDBJ databases">
        <title>Niallia locisalis sp.nov. isolated from a salt pond sample.</title>
        <authorList>
            <person name="Li X.-J."/>
            <person name="Dong L."/>
        </authorList>
    </citation>
    <scope>NUCLEOTIDE SEQUENCE [LARGE SCALE GENOMIC DNA]</scope>
    <source>
        <strain evidence="5 6">DSM 29761</strain>
    </source>
</reference>
<keyword evidence="1" id="KW-0678">Repressor</keyword>
<evidence type="ECO:0000313" key="6">
    <source>
        <dbReference type="Proteomes" id="UP001357223"/>
    </source>
</evidence>
<keyword evidence="2 3" id="KW-0238">DNA-binding</keyword>
<accession>A0ABZ2C8X6</accession>
<keyword evidence="6" id="KW-1185">Reference proteome</keyword>
<evidence type="ECO:0000259" key="4">
    <source>
        <dbReference type="PROSITE" id="PS50977"/>
    </source>
</evidence>